<keyword evidence="7" id="KW-1185">Reference proteome</keyword>
<dbReference type="Gene3D" id="3.20.20.490">
    <property type="entry name" value="GxGYxYP glycoside hydrolase, C-terminal domain"/>
    <property type="match status" value="1"/>
</dbReference>
<evidence type="ECO:0000256" key="1">
    <source>
        <dbReference type="SAM" id="SignalP"/>
    </source>
</evidence>
<feature type="signal peptide" evidence="1">
    <location>
        <begin position="1"/>
        <end position="22"/>
    </location>
</feature>
<feature type="domain" description="GxGYxYP putative glycoside hydrolase first N-terminal" evidence="3">
    <location>
        <begin position="45"/>
        <end position="111"/>
    </location>
</feature>
<dbReference type="PANTHER" id="PTHR37321:SF1">
    <property type="entry name" value="EXPORTED PROTEIN"/>
    <property type="match status" value="1"/>
</dbReference>
<dbReference type="PANTHER" id="PTHR37321">
    <property type="entry name" value="EXPORTED PROTEIN-RELATED"/>
    <property type="match status" value="1"/>
</dbReference>
<gene>
    <name evidence="6" type="ORF">HII31_09998</name>
</gene>
<dbReference type="Proteomes" id="UP000660729">
    <property type="component" value="Unassembled WGS sequence"/>
</dbReference>
<evidence type="ECO:0000259" key="2">
    <source>
        <dbReference type="Pfam" id="PF14323"/>
    </source>
</evidence>
<evidence type="ECO:0000259" key="3">
    <source>
        <dbReference type="Pfam" id="PF16216"/>
    </source>
</evidence>
<feature type="domain" description="GxGYxYP putative glycoside hydrolase second N-terminal" evidence="4">
    <location>
        <begin position="114"/>
        <end position="174"/>
    </location>
</feature>
<dbReference type="Pfam" id="PF16216">
    <property type="entry name" value="GxGYxYP_N"/>
    <property type="match status" value="1"/>
</dbReference>
<dbReference type="InterPro" id="IPR038410">
    <property type="entry name" value="GxGYxYP_C_sf"/>
</dbReference>
<dbReference type="InterPro" id="IPR025832">
    <property type="entry name" value="GxGYxYP_C"/>
</dbReference>
<dbReference type="Pfam" id="PF20957">
    <property type="entry name" value="GxGYxYP_N_2nd"/>
    <property type="match status" value="1"/>
</dbReference>
<dbReference type="Pfam" id="PF14323">
    <property type="entry name" value="GxGYxYP_C"/>
    <property type="match status" value="1"/>
</dbReference>
<dbReference type="Pfam" id="PF20958">
    <property type="entry name" value="GxGYxYP_N_3rd"/>
    <property type="match status" value="1"/>
</dbReference>
<evidence type="ECO:0000313" key="7">
    <source>
        <dbReference type="Proteomes" id="UP000660729"/>
    </source>
</evidence>
<organism evidence="6 7">
    <name type="scientific">Pseudocercospora fuligena</name>
    <dbReference type="NCBI Taxonomy" id="685502"/>
    <lineage>
        <taxon>Eukaryota</taxon>
        <taxon>Fungi</taxon>
        <taxon>Dikarya</taxon>
        <taxon>Ascomycota</taxon>
        <taxon>Pezizomycotina</taxon>
        <taxon>Dothideomycetes</taxon>
        <taxon>Dothideomycetidae</taxon>
        <taxon>Mycosphaerellales</taxon>
        <taxon>Mycosphaerellaceae</taxon>
        <taxon>Pseudocercospora</taxon>
    </lineage>
</organism>
<dbReference type="InterPro" id="IPR048309">
    <property type="entry name" value="GxGYxYP_N_3rd"/>
</dbReference>
<protein>
    <recommendedName>
        <fullName evidence="8">GxGYxYP putative glycoside hydrolase N-terminal domain-containing protein</fullName>
    </recommendedName>
</protein>
<feature type="domain" description="GxGYxYP putative glycoside hydrolase C-terminal" evidence="2">
    <location>
        <begin position="455"/>
        <end position="691"/>
    </location>
</feature>
<dbReference type="EMBL" id="JABCIY010000205">
    <property type="protein sequence ID" value="KAF7188746.1"/>
    <property type="molecule type" value="Genomic_DNA"/>
</dbReference>
<feature type="domain" description="GxGYxYP putative glycoside hydrolase third N-terminal" evidence="5">
    <location>
        <begin position="355"/>
        <end position="432"/>
    </location>
</feature>
<keyword evidence="1" id="KW-0732">Signal</keyword>
<comment type="caution">
    <text evidence="6">The sequence shown here is derived from an EMBL/GenBank/DDBJ whole genome shotgun (WGS) entry which is preliminary data.</text>
</comment>
<sequence length="705" mass="78153">MLRYLSLFVALLTLGLIATTDSALDWPADRALPSFPDVADKILWADLSSLTSDEQLLLTSLQGIVNRQQPRIYLYWNDNDESNRLWLEGIAEHVQVENVTDRPFHILDRYRSQVKGAMVYDLVMIDTVNLATTLAGLHDSVVASRDLALKYNLPIVDDLRGRFNGKLDLYEYALQEVLPRTTNRIITGLSPEELRDVENITWTNITLVNTSVTDRSNSGTYTMDLTPFLGNISSGGSLYLRIKDAFGDDPQRSTIDDSQESSVCISHVRVIADGMLMANFVPGTTAEDPHLLDTRAALRGYPFGERCVRGSNAQMIYQFSFPEDINIHNLTAYLDLTNSFDVSTTTTLPITRHVRATFRDYVVATSALVVWLDPNRPEEIELLSRILSSLVSNAAYLGWFPSGGEMSGVTQAAIHSVYVVAADNLYNGSLMSGLRKIFAVSGQPASTTKTTGIENKIYMSLTWGEGDNIQYNQHRMRQLWDDPARGEFPMGWTISPLLLDIAPNMMHYYQSTATMNDTLVTGPSGAGYTYPSNWPAEDLKSFLDATARYTEATGTASNMWIYDRINTTSIVPIAKQIVEAYKSTNPYLLGLSTAPIQPSFDGISREGAAIPFAVNVTAGLPVAGLLNIENLDTDLQMFKNVSSQYFDGTKPLFVSGLLASWFTNVTEVAVLVKQLPEEFEIVAPSGLWEMAKICAGRDARNHERA</sequence>
<proteinExistence type="predicted"/>
<evidence type="ECO:0000259" key="4">
    <source>
        <dbReference type="Pfam" id="PF20957"/>
    </source>
</evidence>
<accession>A0A8H6RA08</accession>
<dbReference type="AlphaFoldDB" id="A0A8H6RA08"/>
<reference evidence="6" key="1">
    <citation type="submission" date="2020-04" db="EMBL/GenBank/DDBJ databases">
        <title>Draft genome resource of the tomato pathogen Pseudocercospora fuligena.</title>
        <authorList>
            <person name="Zaccaron A."/>
        </authorList>
    </citation>
    <scope>NUCLEOTIDE SEQUENCE</scope>
    <source>
        <strain evidence="6">PF001</strain>
    </source>
</reference>
<feature type="chain" id="PRO_5034834136" description="GxGYxYP putative glycoside hydrolase N-terminal domain-containing protein" evidence="1">
    <location>
        <begin position="23"/>
        <end position="705"/>
    </location>
</feature>
<dbReference type="InterPro" id="IPR048310">
    <property type="entry name" value="GxGYxYP_N_2nd"/>
</dbReference>
<dbReference type="InterPro" id="IPR032626">
    <property type="entry name" value="GxGYxYP_N_1st"/>
</dbReference>
<dbReference type="OrthoDB" id="4814197at2759"/>
<evidence type="ECO:0000259" key="5">
    <source>
        <dbReference type="Pfam" id="PF20958"/>
    </source>
</evidence>
<name>A0A8H6RA08_9PEZI</name>
<evidence type="ECO:0008006" key="8">
    <source>
        <dbReference type="Google" id="ProtNLM"/>
    </source>
</evidence>
<evidence type="ECO:0000313" key="6">
    <source>
        <dbReference type="EMBL" id="KAF7188746.1"/>
    </source>
</evidence>